<dbReference type="EMBL" id="LR797290">
    <property type="protein sequence ID" value="CAB4200088.1"/>
    <property type="molecule type" value="Genomic_DNA"/>
</dbReference>
<accession>A0A6J5MWM9</accession>
<dbReference type="EMBL" id="LR797031">
    <property type="protein sequence ID" value="CAB4183001.1"/>
    <property type="molecule type" value="Genomic_DNA"/>
</dbReference>
<dbReference type="EMBL" id="LR797473">
    <property type="protein sequence ID" value="CAB4218558.1"/>
    <property type="molecule type" value="Genomic_DNA"/>
</dbReference>
<evidence type="ECO:0000313" key="6">
    <source>
        <dbReference type="EMBL" id="CAB5228374.1"/>
    </source>
</evidence>
<dbReference type="EMBL" id="LR798387">
    <property type="protein sequence ID" value="CAB5228374.1"/>
    <property type="molecule type" value="Genomic_DNA"/>
</dbReference>
<dbReference type="EMBL" id="LR797396">
    <property type="protein sequence ID" value="CAB4213579.1"/>
    <property type="molecule type" value="Genomic_DNA"/>
</dbReference>
<evidence type="ECO:0000313" key="3">
    <source>
        <dbReference type="EMBL" id="CAB4200088.1"/>
    </source>
</evidence>
<evidence type="ECO:0000313" key="4">
    <source>
        <dbReference type="EMBL" id="CAB4213579.1"/>
    </source>
</evidence>
<evidence type="ECO:0000313" key="1">
    <source>
        <dbReference type="EMBL" id="CAB4150371.1"/>
    </source>
</evidence>
<proteinExistence type="predicted"/>
<organism evidence="1">
    <name type="scientific">uncultured Caudovirales phage</name>
    <dbReference type="NCBI Taxonomy" id="2100421"/>
    <lineage>
        <taxon>Viruses</taxon>
        <taxon>Duplodnaviria</taxon>
        <taxon>Heunggongvirae</taxon>
        <taxon>Uroviricota</taxon>
        <taxon>Caudoviricetes</taxon>
        <taxon>Peduoviridae</taxon>
        <taxon>Maltschvirus</taxon>
        <taxon>Maltschvirus maltsch</taxon>
    </lineage>
</organism>
<evidence type="ECO:0000313" key="2">
    <source>
        <dbReference type="EMBL" id="CAB4183001.1"/>
    </source>
</evidence>
<gene>
    <name evidence="2" type="ORF">UFOVP1093_28</name>
    <name evidence="3" type="ORF">UFOVP1340_27</name>
    <name evidence="4" type="ORF">UFOVP1448_51</name>
    <name evidence="6" type="ORF">UFOVP1538_39</name>
    <name evidence="5" type="ORF">UFOVP1600_22</name>
    <name evidence="1" type="ORF">UFOVP569_23</name>
</gene>
<protein>
    <submittedName>
        <fullName evidence="1">Uncharacterized protein</fullName>
    </submittedName>
</protein>
<name>A0A6J5MWM9_9CAUD</name>
<reference evidence="1" key="1">
    <citation type="submission" date="2020-04" db="EMBL/GenBank/DDBJ databases">
        <authorList>
            <person name="Chiriac C."/>
            <person name="Salcher M."/>
            <person name="Ghai R."/>
            <person name="Kavagutti S V."/>
        </authorList>
    </citation>
    <scope>NUCLEOTIDE SEQUENCE</scope>
</reference>
<sequence>MIYAKVTGYAMQAELHYDSDKNVSFIYGDERLKFIIENESVDFNEWPPDFQWSIMLPPDTRFLQIYKLELLGRLSVEWLSAHPALIAPDNVEI</sequence>
<dbReference type="EMBL" id="LR796542">
    <property type="protein sequence ID" value="CAB4150371.1"/>
    <property type="molecule type" value="Genomic_DNA"/>
</dbReference>
<evidence type="ECO:0000313" key="5">
    <source>
        <dbReference type="EMBL" id="CAB4218558.1"/>
    </source>
</evidence>